<keyword evidence="3" id="KW-1185">Reference proteome</keyword>
<name>A0AAE0G3B0_9CHLO</name>
<dbReference type="AlphaFoldDB" id="A0AAE0G3B0"/>
<comment type="caution">
    <text evidence="2">The sequence shown here is derived from an EMBL/GenBank/DDBJ whole genome shotgun (WGS) entry which is preliminary data.</text>
</comment>
<feature type="chain" id="PRO_5041984779" evidence="1">
    <location>
        <begin position="22"/>
        <end position="303"/>
    </location>
</feature>
<feature type="signal peptide" evidence="1">
    <location>
        <begin position="1"/>
        <end position="21"/>
    </location>
</feature>
<organism evidence="2 3">
    <name type="scientific">Cymbomonas tetramitiformis</name>
    <dbReference type="NCBI Taxonomy" id="36881"/>
    <lineage>
        <taxon>Eukaryota</taxon>
        <taxon>Viridiplantae</taxon>
        <taxon>Chlorophyta</taxon>
        <taxon>Pyramimonadophyceae</taxon>
        <taxon>Pyramimonadales</taxon>
        <taxon>Pyramimonadaceae</taxon>
        <taxon>Cymbomonas</taxon>
    </lineage>
</organism>
<protein>
    <submittedName>
        <fullName evidence="2">Uncharacterized protein</fullName>
    </submittedName>
</protein>
<sequence length="303" mass="33555">MLATGAWKPAILLDLAGLVEGASCMTAGGSGGRRVVRDSWRVWWKARRAWARGSQAMTQVTNGPVVYTDASGRFASPFRDMLVNPHLQELGVFVVRAGGTVGTHTHPQTLYRLGRNATNQEVFDSPMTSARQILLSNTVEVHRDILIPWLRCVNDIKCMRPIGFVDKGCSTNLPHKKGAYHCLRAEHEHSILATVLSKLWNVTMAYAQVPPPPPQVRIHSRVVKVEPPIPPYLKSDFGRYLCQAFPGEREEAAGWCDPANRGLLTGNTVHVIPRECKKLQKIVLGHPLPIDNMPVNNQARIKG</sequence>
<gene>
    <name evidence="2" type="ORF">CYMTET_20825</name>
</gene>
<accession>A0AAE0G3B0</accession>
<proteinExistence type="predicted"/>
<evidence type="ECO:0000313" key="3">
    <source>
        <dbReference type="Proteomes" id="UP001190700"/>
    </source>
</evidence>
<dbReference type="Proteomes" id="UP001190700">
    <property type="component" value="Unassembled WGS sequence"/>
</dbReference>
<evidence type="ECO:0000313" key="2">
    <source>
        <dbReference type="EMBL" id="KAK3270793.1"/>
    </source>
</evidence>
<evidence type="ECO:0000256" key="1">
    <source>
        <dbReference type="SAM" id="SignalP"/>
    </source>
</evidence>
<keyword evidence="1" id="KW-0732">Signal</keyword>
<reference evidence="2 3" key="1">
    <citation type="journal article" date="2015" name="Genome Biol. Evol.">
        <title>Comparative Genomics of a Bacterivorous Green Alga Reveals Evolutionary Causalities and Consequences of Phago-Mixotrophic Mode of Nutrition.</title>
        <authorList>
            <person name="Burns J.A."/>
            <person name="Paasch A."/>
            <person name="Narechania A."/>
            <person name="Kim E."/>
        </authorList>
    </citation>
    <scope>NUCLEOTIDE SEQUENCE [LARGE SCALE GENOMIC DNA]</scope>
    <source>
        <strain evidence="2 3">PLY_AMNH</strain>
    </source>
</reference>
<dbReference type="EMBL" id="LGRX02010190">
    <property type="protein sequence ID" value="KAK3270793.1"/>
    <property type="molecule type" value="Genomic_DNA"/>
</dbReference>